<dbReference type="Pfam" id="PF04851">
    <property type="entry name" value="ResIII"/>
    <property type="match status" value="1"/>
</dbReference>
<dbReference type="Gene3D" id="3.30.870.10">
    <property type="entry name" value="Endonuclease Chain A"/>
    <property type="match status" value="1"/>
</dbReference>
<dbReference type="Pfam" id="PF26350">
    <property type="entry name" value="DUF8090"/>
    <property type="match status" value="1"/>
</dbReference>
<dbReference type="CDD" id="cd18799">
    <property type="entry name" value="SF2_C_EcoAI-like"/>
    <property type="match status" value="1"/>
</dbReference>
<sequence>MDRDSLLVAGAQTAFVDASMASDERYRPSLITNSQVDGCSLLSVLKREFSSCSSFDLCVAFIAGTGLQPLVQVLSSLRQRGVKGRILTSTYLNFNRPEVFAKLLEYENIDVRVYQGSMHAKGYMFKQGDVSTVIIGSSNLTQTALTCNREWNVLFRSYETGDMLASVRSEFEELWASSDTVQLSKAWIEEYREYRKTHQVKSAPNKKTFVSNAVEALGTDDVIRPNKMQSMALEALKTLHDREEPRALLVSATGTGKTYLSAFDVARTKPGRVLFLAHRKRILDASKRSYEKLLGGAYNYAIYETGMDCSKCSCVFAMCSTISKHLDEFDPGEFNYIIVDEAHRTGSASYRAIMAYFTPAFYLGMTATPNRTDGYDVFALFNHVIAYQITLQDALANEMLVPFHYFGIADLTIDYQDEDDLSLFSKLTSSERVKHVTQKIEEYTVDKEHRRGLIFCNRNDEAQSLSGQFNALGYRTLALSGANTDAERDAAIAKLEAGEIEYIFSVDIFNEGIDIPSVNQIIMLRRTESAIVFVQQLGRGLRKNAEKEYTLVLDFIGNYQNNFFIPVALSGDKTYNKDNLRTIVKEGSSVIPGASTVSFDRISEARVYRAIDGGDFTAARFLKSEYSDLRQMLGRVPSLEDFDRNGSIDPLLIFKKFGSYHAFLSKYENSYDVEFNSLKCNALKFISQKLANGKRFEDLFMLYELVGRGQVPVSTLMDVAESRFERRPQRKTLASACAVLYGDFASAKDFVALAMMEGDECRLTTDFANALKDDEFKRQVLEVLKFGLARHYASYGDSYKGTSFVLNAKYTYEEVCRLLDWDKNVNGQNIGGYKYDAKTNTYPVFINYDKEPGISDSIRYEDRFVTDSELIAISKQPRDLNSPEIRRLMAWPGNGMKTYLFMRKNKKDEGSKEFYFFGEMYPTGNFKEIVMPVVNKKAVEITYRLDHPIRHDLYEFMTSDLSEDESKEEEPSK</sequence>
<gene>
    <name evidence="3" type="ORF">DXC81_01750</name>
</gene>
<dbReference type="InterPro" id="IPR021835">
    <property type="entry name" value="DUF3427"/>
</dbReference>
<dbReference type="PANTHER" id="PTHR47396:SF1">
    <property type="entry name" value="ATP-DEPENDENT HELICASE IRC3-RELATED"/>
    <property type="match status" value="1"/>
</dbReference>
<dbReference type="RefSeq" id="WP_117678903.1">
    <property type="nucleotide sequence ID" value="NZ_CAJJKC010000001.1"/>
</dbReference>
<evidence type="ECO:0000313" key="4">
    <source>
        <dbReference type="Proteomes" id="UP000260943"/>
    </source>
</evidence>
<proteinExistence type="predicted"/>
<dbReference type="Gene3D" id="3.40.50.300">
    <property type="entry name" value="P-loop containing nucleotide triphosphate hydrolases"/>
    <property type="match status" value="2"/>
</dbReference>
<dbReference type="SUPFAM" id="SSF52540">
    <property type="entry name" value="P-loop containing nucleoside triphosphate hydrolases"/>
    <property type="match status" value="1"/>
</dbReference>
<dbReference type="GO" id="GO:0005829">
    <property type="term" value="C:cytosol"/>
    <property type="evidence" value="ECO:0007669"/>
    <property type="project" value="TreeGrafter"/>
</dbReference>
<dbReference type="Proteomes" id="UP000260943">
    <property type="component" value="Unassembled WGS sequence"/>
</dbReference>
<dbReference type="Pfam" id="PF13091">
    <property type="entry name" value="PLDc_2"/>
    <property type="match status" value="1"/>
</dbReference>
<dbReference type="InterPro" id="IPR027417">
    <property type="entry name" value="P-loop_NTPase"/>
</dbReference>
<protein>
    <submittedName>
        <fullName evidence="3">DUF3427 domain-containing protein</fullName>
    </submittedName>
</protein>
<name>A0A3E4QWG6_9ACTN</name>
<dbReference type="PANTHER" id="PTHR47396">
    <property type="entry name" value="TYPE I RESTRICTION ENZYME ECOKI R PROTEIN"/>
    <property type="match status" value="1"/>
</dbReference>
<comment type="caution">
    <text evidence="3">The sequence shown here is derived from an EMBL/GenBank/DDBJ whole genome shotgun (WGS) entry which is preliminary data.</text>
</comment>
<dbReference type="InterPro" id="IPR014001">
    <property type="entry name" value="Helicase_ATP-bd"/>
</dbReference>
<dbReference type="GO" id="GO:0003677">
    <property type="term" value="F:DNA binding"/>
    <property type="evidence" value="ECO:0007669"/>
    <property type="project" value="InterPro"/>
</dbReference>
<dbReference type="GO" id="GO:0005524">
    <property type="term" value="F:ATP binding"/>
    <property type="evidence" value="ECO:0007669"/>
    <property type="project" value="InterPro"/>
</dbReference>
<reference evidence="3 4" key="1">
    <citation type="submission" date="2018-08" db="EMBL/GenBank/DDBJ databases">
        <title>A genome reference for cultivated species of the human gut microbiota.</title>
        <authorList>
            <person name="Zou Y."/>
            <person name="Xue W."/>
            <person name="Luo G."/>
        </authorList>
    </citation>
    <scope>NUCLEOTIDE SEQUENCE [LARGE SCALE GENOMIC DNA]</scope>
    <source>
        <strain evidence="3 4">TF08-14</strain>
    </source>
</reference>
<dbReference type="InterPro" id="IPR025202">
    <property type="entry name" value="PLD-like_dom"/>
</dbReference>
<organism evidence="3 4">
    <name type="scientific">Collinsella tanakaei</name>
    <dbReference type="NCBI Taxonomy" id="626935"/>
    <lineage>
        <taxon>Bacteria</taxon>
        <taxon>Bacillati</taxon>
        <taxon>Actinomycetota</taxon>
        <taxon>Coriobacteriia</taxon>
        <taxon>Coriobacteriales</taxon>
        <taxon>Coriobacteriaceae</taxon>
        <taxon>Collinsella</taxon>
    </lineage>
</organism>
<dbReference type="PROSITE" id="PS51194">
    <property type="entry name" value="HELICASE_CTER"/>
    <property type="match status" value="1"/>
</dbReference>
<dbReference type="AlphaFoldDB" id="A0A3E4QWG6"/>
<dbReference type="InterPro" id="IPR006935">
    <property type="entry name" value="Helicase/UvrB_N"/>
</dbReference>
<evidence type="ECO:0000259" key="2">
    <source>
        <dbReference type="PROSITE" id="PS51194"/>
    </source>
</evidence>
<accession>A0A3E4QWG6</accession>
<feature type="domain" description="Helicase C-terminal" evidence="2">
    <location>
        <begin position="439"/>
        <end position="591"/>
    </location>
</feature>
<dbReference type="InterPro" id="IPR050742">
    <property type="entry name" value="Helicase_Restrict-Modif_Enz"/>
</dbReference>
<dbReference type="SMART" id="SM00487">
    <property type="entry name" value="DEXDc"/>
    <property type="match status" value="1"/>
</dbReference>
<dbReference type="PROSITE" id="PS51192">
    <property type="entry name" value="HELICASE_ATP_BIND_1"/>
    <property type="match status" value="1"/>
</dbReference>
<evidence type="ECO:0000313" key="3">
    <source>
        <dbReference type="EMBL" id="RGL11542.1"/>
    </source>
</evidence>
<dbReference type="Pfam" id="PF11907">
    <property type="entry name" value="DUF3427"/>
    <property type="match status" value="1"/>
</dbReference>
<dbReference type="CDD" id="cd18032">
    <property type="entry name" value="DEXHc_RE_I_III_res"/>
    <property type="match status" value="1"/>
</dbReference>
<dbReference type="InterPro" id="IPR001650">
    <property type="entry name" value="Helicase_C-like"/>
</dbReference>
<dbReference type="SMART" id="SM00490">
    <property type="entry name" value="HELICc"/>
    <property type="match status" value="1"/>
</dbReference>
<feature type="domain" description="Helicase ATP-binding" evidence="1">
    <location>
        <begin position="238"/>
        <end position="387"/>
    </location>
</feature>
<dbReference type="CDD" id="cd09204">
    <property type="entry name" value="PLDc_N_DEXD_b2"/>
    <property type="match status" value="1"/>
</dbReference>
<dbReference type="Pfam" id="PF00271">
    <property type="entry name" value="Helicase_C"/>
    <property type="match status" value="1"/>
</dbReference>
<dbReference type="SUPFAM" id="SSF56024">
    <property type="entry name" value="Phospholipase D/nuclease"/>
    <property type="match status" value="1"/>
</dbReference>
<dbReference type="InterPro" id="IPR058403">
    <property type="entry name" value="DUF8090"/>
</dbReference>
<evidence type="ECO:0000259" key="1">
    <source>
        <dbReference type="PROSITE" id="PS51192"/>
    </source>
</evidence>
<dbReference type="EMBL" id="QSRJ01000002">
    <property type="protein sequence ID" value="RGL11542.1"/>
    <property type="molecule type" value="Genomic_DNA"/>
</dbReference>
<dbReference type="GO" id="GO:0016787">
    <property type="term" value="F:hydrolase activity"/>
    <property type="evidence" value="ECO:0007669"/>
    <property type="project" value="InterPro"/>
</dbReference>